<keyword evidence="4" id="KW-1185">Reference proteome</keyword>
<dbReference type="InterPro" id="IPR004175">
    <property type="entry name" value="RNA_CPDase"/>
</dbReference>
<organism evidence="3 4">
    <name type="scientific">Streptomyces sodiiphilus</name>
    <dbReference type="NCBI Taxonomy" id="226217"/>
    <lineage>
        <taxon>Bacteria</taxon>
        <taxon>Bacillati</taxon>
        <taxon>Actinomycetota</taxon>
        <taxon>Actinomycetes</taxon>
        <taxon>Kitasatosporales</taxon>
        <taxon>Streptomycetaceae</taxon>
        <taxon>Streptomyces</taxon>
    </lineage>
</organism>
<dbReference type="EMBL" id="BAAAMJ010000003">
    <property type="protein sequence ID" value="GAA1897134.1"/>
    <property type="molecule type" value="Genomic_DNA"/>
</dbReference>
<reference evidence="3 4" key="1">
    <citation type="journal article" date="2019" name="Int. J. Syst. Evol. Microbiol.">
        <title>The Global Catalogue of Microorganisms (GCM) 10K type strain sequencing project: providing services to taxonomists for standard genome sequencing and annotation.</title>
        <authorList>
            <consortium name="The Broad Institute Genomics Platform"/>
            <consortium name="The Broad Institute Genome Sequencing Center for Infectious Disease"/>
            <person name="Wu L."/>
            <person name="Ma J."/>
        </authorList>
    </citation>
    <scope>NUCLEOTIDE SEQUENCE [LARGE SCALE GENOMIC DNA]</scope>
    <source>
        <strain evidence="3 4">JCM 13581</strain>
    </source>
</reference>
<evidence type="ECO:0000313" key="3">
    <source>
        <dbReference type="EMBL" id="GAA1897134.1"/>
    </source>
</evidence>
<dbReference type="Proteomes" id="UP001501303">
    <property type="component" value="Unassembled WGS sequence"/>
</dbReference>
<evidence type="ECO:0000313" key="4">
    <source>
        <dbReference type="Proteomes" id="UP001501303"/>
    </source>
</evidence>
<sequence length="186" mass="19986">MLPPEGAIAELSAAERELRGLPGAERLRRTDPAGRHITLAFYGETDDSLVPGLRDRLAEVALRHAPFPLRLTGGGRFSGRVLWADVEGDREALGRLAADTRAAGLLAGVPPPVEPPEYRPHLTLAFAKKSDRVPLDPFVAGLAGFRGSLWRAGQLALVSSRLPDTAAREAGRSPRYVTEALWPLTG</sequence>
<feature type="short sequence motif" description="HXTX 1" evidence="2">
    <location>
        <begin position="36"/>
        <end position="39"/>
    </location>
</feature>
<name>A0ABN2NU93_9ACTN</name>
<comment type="caution">
    <text evidence="3">The sequence shown here is derived from an EMBL/GenBank/DDBJ whole genome shotgun (WGS) entry which is preliminary data.</text>
</comment>
<evidence type="ECO:0000256" key="2">
    <source>
        <dbReference type="HAMAP-Rule" id="MF_01940"/>
    </source>
</evidence>
<proteinExistence type="inferred from homology"/>
<comment type="similarity">
    <text evidence="2">Belongs to the 2H phosphoesterase superfamily. ThpR family.</text>
</comment>
<dbReference type="InterPro" id="IPR009097">
    <property type="entry name" value="Cyclic_Pdiesterase"/>
</dbReference>
<comment type="catalytic activity">
    <reaction evidence="2">
        <text>a 3'-end 2',3'-cyclophospho-ribonucleotide-RNA + H2O = a 3'-end 2'-phospho-ribonucleotide-RNA + H(+)</text>
        <dbReference type="Rhea" id="RHEA:11828"/>
        <dbReference type="Rhea" id="RHEA-COMP:10464"/>
        <dbReference type="Rhea" id="RHEA-COMP:17353"/>
        <dbReference type="ChEBI" id="CHEBI:15377"/>
        <dbReference type="ChEBI" id="CHEBI:15378"/>
        <dbReference type="ChEBI" id="CHEBI:83064"/>
        <dbReference type="ChEBI" id="CHEBI:173113"/>
        <dbReference type="EC" id="3.1.4.58"/>
    </reaction>
</comment>
<dbReference type="NCBIfam" id="TIGR02258">
    <property type="entry name" value="2_5_ligase"/>
    <property type="match status" value="1"/>
</dbReference>
<dbReference type="HAMAP" id="MF_01940">
    <property type="entry name" value="RNA_CPDase"/>
    <property type="match status" value="1"/>
</dbReference>
<dbReference type="PANTHER" id="PTHR35561:SF1">
    <property type="entry name" value="RNA 2',3'-CYCLIC PHOSPHODIESTERASE"/>
    <property type="match status" value="1"/>
</dbReference>
<feature type="short sequence motif" description="HXTX 2" evidence="2">
    <location>
        <begin position="121"/>
        <end position="124"/>
    </location>
</feature>
<comment type="function">
    <text evidence="2">Hydrolyzes RNA 2',3'-cyclic phosphodiester to an RNA 2'-phosphomonoester.</text>
</comment>
<dbReference type="PANTHER" id="PTHR35561">
    <property type="entry name" value="RNA 2',3'-CYCLIC PHOSPHODIESTERASE"/>
    <property type="match status" value="1"/>
</dbReference>
<feature type="active site" description="Proton donor" evidence="2">
    <location>
        <position position="36"/>
    </location>
</feature>
<protein>
    <recommendedName>
        <fullName evidence="2">RNA 2',3'-cyclic phosphodiesterase</fullName>
        <shortName evidence="2">RNA 2',3'-CPDase</shortName>
        <ecNumber evidence="2">3.1.4.58</ecNumber>
    </recommendedName>
</protein>
<keyword evidence="1 2" id="KW-0378">Hydrolase</keyword>
<dbReference type="Gene3D" id="3.90.1140.10">
    <property type="entry name" value="Cyclic phosphodiesterase"/>
    <property type="match status" value="1"/>
</dbReference>
<accession>A0ABN2NU93</accession>
<dbReference type="EC" id="3.1.4.58" evidence="2"/>
<feature type="active site" description="Proton acceptor" evidence="2">
    <location>
        <position position="121"/>
    </location>
</feature>
<dbReference type="Pfam" id="PF13563">
    <property type="entry name" value="2_5_RNA_ligase2"/>
    <property type="match status" value="1"/>
</dbReference>
<dbReference type="SUPFAM" id="SSF55144">
    <property type="entry name" value="LigT-like"/>
    <property type="match status" value="1"/>
</dbReference>
<gene>
    <name evidence="3" type="primary">thpR</name>
    <name evidence="3" type="ORF">GCM10009716_04010</name>
</gene>
<evidence type="ECO:0000256" key="1">
    <source>
        <dbReference type="ARBA" id="ARBA00022801"/>
    </source>
</evidence>